<reference evidence="1 2" key="1">
    <citation type="submission" date="2015-05" db="EMBL/GenBank/DDBJ databases">
        <title>Evolution of Trichinella species and genotypes.</title>
        <authorList>
            <person name="Korhonen P.K."/>
            <person name="Edoardo P."/>
            <person name="Giuseppe L.R."/>
            <person name="Gasser R.B."/>
        </authorList>
    </citation>
    <scope>NUCLEOTIDE SEQUENCE [LARGE SCALE GENOMIC DNA]</scope>
    <source>
        <strain evidence="1">ISS10</strain>
    </source>
</reference>
<protein>
    <submittedName>
        <fullName evidence="1">Uncharacterized protein</fullName>
    </submittedName>
</protein>
<evidence type="ECO:0000313" key="2">
    <source>
        <dbReference type="Proteomes" id="UP000054721"/>
    </source>
</evidence>
<organism evidence="1 2">
    <name type="scientific">Trichinella nativa</name>
    <dbReference type="NCBI Taxonomy" id="6335"/>
    <lineage>
        <taxon>Eukaryota</taxon>
        <taxon>Metazoa</taxon>
        <taxon>Ecdysozoa</taxon>
        <taxon>Nematoda</taxon>
        <taxon>Enoplea</taxon>
        <taxon>Dorylaimia</taxon>
        <taxon>Trichinellida</taxon>
        <taxon>Trichinellidae</taxon>
        <taxon>Trichinella</taxon>
    </lineage>
</organism>
<accession>A0A0V1KHB7</accession>
<comment type="caution">
    <text evidence="1">The sequence shown here is derived from an EMBL/GenBank/DDBJ whole genome shotgun (WGS) entry which is preliminary data.</text>
</comment>
<gene>
    <name evidence="1" type="ORF">T02_196</name>
</gene>
<dbReference type="EMBL" id="JYDW01003440">
    <property type="protein sequence ID" value="KRZ46428.1"/>
    <property type="molecule type" value="Genomic_DNA"/>
</dbReference>
<dbReference type="Proteomes" id="UP000054721">
    <property type="component" value="Unassembled WGS sequence"/>
</dbReference>
<evidence type="ECO:0000313" key="1">
    <source>
        <dbReference type="EMBL" id="KRZ46428.1"/>
    </source>
</evidence>
<name>A0A0V1KHB7_9BILA</name>
<proteinExistence type="predicted"/>
<dbReference type="AlphaFoldDB" id="A0A0V1KHB7"/>
<keyword evidence="2" id="KW-1185">Reference proteome</keyword>
<sequence length="47" mass="5444">MGNVLGEKVHLYHNNSVDPHNICINQPAEQREKRSIQCPMIIDRLTM</sequence>